<dbReference type="InterPro" id="IPR036396">
    <property type="entry name" value="Cyt_P450_sf"/>
</dbReference>
<dbReference type="PROSITE" id="PS00086">
    <property type="entry name" value="CYTOCHROME_P450"/>
    <property type="match status" value="1"/>
</dbReference>
<dbReference type="PRINTS" id="PR00465">
    <property type="entry name" value="EP450IV"/>
</dbReference>
<reference evidence="15 16" key="1">
    <citation type="journal article" date="2016" name="Mol. Biol. Evol.">
        <title>Comparative Genomics of Early-Diverging Mushroom-Forming Fungi Provides Insights into the Origins of Lignocellulose Decay Capabilities.</title>
        <authorList>
            <person name="Nagy L.G."/>
            <person name="Riley R."/>
            <person name="Tritt A."/>
            <person name="Adam C."/>
            <person name="Daum C."/>
            <person name="Floudas D."/>
            <person name="Sun H."/>
            <person name="Yadav J.S."/>
            <person name="Pangilinan J."/>
            <person name="Larsson K.H."/>
            <person name="Matsuura K."/>
            <person name="Barry K."/>
            <person name="Labutti K."/>
            <person name="Kuo R."/>
            <person name="Ohm R.A."/>
            <person name="Bhattacharya S.S."/>
            <person name="Shirouzu T."/>
            <person name="Yoshinaga Y."/>
            <person name="Martin F.M."/>
            <person name="Grigoriev I.V."/>
            <person name="Hibbett D.S."/>
        </authorList>
    </citation>
    <scope>NUCLEOTIDE SEQUENCE [LARGE SCALE GENOMIC DNA]</scope>
    <source>
        <strain evidence="15 16">HHB10207 ss-3</strain>
    </source>
</reference>
<feature type="binding site" description="axial binding residue" evidence="12">
    <location>
        <position position="444"/>
    </location>
    <ligand>
        <name>heme</name>
        <dbReference type="ChEBI" id="CHEBI:30413"/>
    </ligand>
    <ligandPart>
        <name>Fe</name>
        <dbReference type="ChEBI" id="CHEBI:18248"/>
    </ligandPart>
</feature>
<comment type="similarity">
    <text evidence="3 13">Belongs to the cytochrome P450 family.</text>
</comment>
<evidence type="ECO:0000313" key="16">
    <source>
        <dbReference type="Proteomes" id="UP000076798"/>
    </source>
</evidence>
<keyword evidence="6 12" id="KW-0479">Metal-binding</keyword>
<keyword evidence="4 12" id="KW-0349">Heme</keyword>
<evidence type="ECO:0000256" key="7">
    <source>
        <dbReference type="ARBA" id="ARBA00022989"/>
    </source>
</evidence>
<evidence type="ECO:0000256" key="3">
    <source>
        <dbReference type="ARBA" id="ARBA00010617"/>
    </source>
</evidence>
<keyword evidence="5 14" id="KW-0812">Transmembrane</keyword>
<evidence type="ECO:0000256" key="9">
    <source>
        <dbReference type="ARBA" id="ARBA00023004"/>
    </source>
</evidence>
<evidence type="ECO:0000313" key="15">
    <source>
        <dbReference type="EMBL" id="KZT40730.1"/>
    </source>
</evidence>
<dbReference type="GO" id="GO:0016020">
    <property type="term" value="C:membrane"/>
    <property type="evidence" value="ECO:0007669"/>
    <property type="project" value="UniProtKB-SubCell"/>
</dbReference>
<dbReference type="InterPro" id="IPR002403">
    <property type="entry name" value="Cyt_P450_E_grp-IV"/>
</dbReference>
<dbReference type="AlphaFoldDB" id="A0A166FJX9"/>
<evidence type="ECO:0000256" key="12">
    <source>
        <dbReference type="PIRSR" id="PIRSR602403-1"/>
    </source>
</evidence>
<evidence type="ECO:0000256" key="5">
    <source>
        <dbReference type="ARBA" id="ARBA00022692"/>
    </source>
</evidence>
<dbReference type="CDD" id="cd11041">
    <property type="entry name" value="CYP503A1-like"/>
    <property type="match status" value="1"/>
</dbReference>
<keyword evidence="8 13" id="KW-0560">Oxidoreductase</keyword>
<keyword evidence="11 14" id="KW-0472">Membrane</keyword>
<evidence type="ECO:0000256" key="4">
    <source>
        <dbReference type="ARBA" id="ARBA00022617"/>
    </source>
</evidence>
<evidence type="ECO:0000256" key="8">
    <source>
        <dbReference type="ARBA" id="ARBA00023002"/>
    </source>
</evidence>
<dbReference type="OrthoDB" id="1844152at2759"/>
<dbReference type="PANTHER" id="PTHR46206">
    <property type="entry name" value="CYTOCHROME P450"/>
    <property type="match status" value="1"/>
</dbReference>
<dbReference type="GO" id="GO:0016705">
    <property type="term" value="F:oxidoreductase activity, acting on paired donors, with incorporation or reduction of molecular oxygen"/>
    <property type="evidence" value="ECO:0007669"/>
    <property type="project" value="InterPro"/>
</dbReference>
<evidence type="ECO:0000256" key="11">
    <source>
        <dbReference type="ARBA" id="ARBA00023136"/>
    </source>
</evidence>
<evidence type="ECO:0000256" key="14">
    <source>
        <dbReference type="SAM" id="Phobius"/>
    </source>
</evidence>
<keyword evidence="16" id="KW-1185">Reference proteome</keyword>
<comment type="subcellular location">
    <subcellularLocation>
        <location evidence="2">Membrane</location>
    </subcellularLocation>
</comment>
<dbReference type="GO" id="GO:0005506">
    <property type="term" value="F:iron ion binding"/>
    <property type="evidence" value="ECO:0007669"/>
    <property type="project" value="InterPro"/>
</dbReference>
<dbReference type="GO" id="GO:0004497">
    <property type="term" value="F:monooxygenase activity"/>
    <property type="evidence" value="ECO:0007669"/>
    <property type="project" value="UniProtKB-KW"/>
</dbReference>
<protein>
    <submittedName>
        <fullName evidence="15">Cytochrome P450</fullName>
    </submittedName>
</protein>
<comment type="cofactor">
    <cofactor evidence="1 12">
        <name>heme</name>
        <dbReference type="ChEBI" id="CHEBI:30413"/>
    </cofactor>
</comment>
<dbReference type="STRING" id="1314776.A0A166FJX9"/>
<dbReference type="EMBL" id="KV428029">
    <property type="protein sequence ID" value="KZT40730.1"/>
    <property type="molecule type" value="Genomic_DNA"/>
</dbReference>
<keyword evidence="9 12" id="KW-0408">Iron</keyword>
<evidence type="ECO:0000256" key="1">
    <source>
        <dbReference type="ARBA" id="ARBA00001971"/>
    </source>
</evidence>
<evidence type="ECO:0000256" key="6">
    <source>
        <dbReference type="ARBA" id="ARBA00022723"/>
    </source>
</evidence>
<name>A0A166FJX9_9AGAM</name>
<dbReference type="InterPro" id="IPR001128">
    <property type="entry name" value="Cyt_P450"/>
</dbReference>
<dbReference type="Proteomes" id="UP000076798">
    <property type="component" value="Unassembled WGS sequence"/>
</dbReference>
<dbReference type="Pfam" id="PF00067">
    <property type="entry name" value="p450"/>
    <property type="match status" value="1"/>
</dbReference>
<evidence type="ECO:0000256" key="13">
    <source>
        <dbReference type="RuleBase" id="RU000461"/>
    </source>
</evidence>
<dbReference type="GO" id="GO:0020037">
    <property type="term" value="F:heme binding"/>
    <property type="evidence" value="ECO:0007669"/>
    <property type="project" value="InterPro"/>
</dbReference>
<evidence type="ECO:0000256" key="10">
    <source>
        <dbReference type="ARBA" id="ARBA00023033"/>
    </source>
</evidence>
<proteinExistence type="inferred from homology"/>
<organism evidence="15 16">
    <name type="scientific">Sistotremastrum suecicum HHB10207 ss-3</name>
    <dbReference type="NCBI Taxonomy" id="1314776"/>
    <lineage>
        <taxon>Eukaryota</taxon>
        <taxon>Fungi</taxon>
        <taxon>Dikarya</taxon>
        <taxon>Basidiomycota</taxon>
        <taxon>Agaricomycotina</taxon>
        <taxon>Agaricomycetes</taxon>
        <taxon>Sistotremastrales</taxon>
        <taxon>Sistotremastraceae</taxon>
        <taxon>Sistotremastrum</taxon>
    </lineage>
</organism>
<keyword evidence="10 13" id="KW-0503">Monooxygenase</keyword>
<dbReference type="InterPro" id="IPR017972">
    <property type="entry name" value="Cyt_P450_CS"/>
</dbReference>
<feature type="transmembrane region" description="Helical" evidence="14">
    <location>
        <begin position="12"/>
        <end position="32"/>
    </location>
</feature>
<accession>A0A166FJX9</accession>
<dbReference type="Gene3D" id="1.10.630.10">
    <property type="entry name" value="Cytochrome P450"/>
    <property type="match status" value="1"/>
</dbReference>
<keyword evidence="7 14" id="KW-1133">Transmembrane helix</keyword>
<dbReference type="PANTHER" id="PTHR46206:SF5">
    <property type="entry name" value="P450, PUTATIVE (EUROFUNG)-RELATED"/>
    <property type="match status" value="1"/>
</dbReference>
<dbReference type="SUPFAM" id="SSF48264">
    <property type="entry name" value="Cytochrome P450"/>
    <property type="match status" value="1"/>
</dbReference>
<evidence type="ECO:0000256" key="2">
    <source>
        <dbReference type="ARBA" id="ARBA00004370"/>
    </source>
</evidence>
<sequence length="498" mass="56071">MELNQLLNAIQYHPWIFVVVSLATFGAIKAYVRRWRQWVDVPVMGPSGVFSSYSGALRFLKHGDKVLEEAYMRYRKRGIFKVADLARWIVVIISPELLEDLKRAQDDHLSFSEGVAEFVQVDWTLGPNVHKNDYHVPFLTAMYPEIHDEICSAISDQITPQGEEWISINAIGFVSQVVARANNRTFVGLPLCRDPEFLELNLRYTMDVVIGAEICRPFPVILKGIVARLFTPVAAATKKATKKLQPLIRSRYSLLRTHGKDYEDKPLDFLSFLMDEAVGIEKDPEELSRRILVMNFAANSTTSMSFTHVLFFIAGMPEYVAPLREEVEGVIAAEGWTRTALSKCHKLDSFIKETMRLRGAGKLSTLRMAVKDFTFSDGTFIPKGTIIQGLASGRHEDPEIYGESAAEFDGFRFDNLRNAGDVTKHQAVSVGLDYLAFGLGKPACPGRFFAVLVMKTMLAHILLHYDVKNTSDKIPLPSYMNASCIPDSSANVMFRKRQ</sequence>
<gene>
    <name evidence="15" type="ORF">SISSUDRAFT_1113265</name>
</gene>